<evidence type="ECO:0000256" key="1">
    <source>
        <dbReference type="PROSITE-ProRule" id="PRU00169"/>
    </source>
</evidence>
<dbReference type="Gene3D" id="2.40.50.1020">
    <property type="entry name" value="LytTr DNA-binding domain"/>
    <property type="match status" value="1"/>
</dbReference>
<dbReference type="PANTHER" id="PTHR37299:SF1">
    <property type="entry name" value="STAGE 0 SPORULATION PROTEIN A HOMOLOG"/>
    <property type="match status" value="1"/>
</dbReference>
<dbReference type="GO" id="GO:0000156">
    <property type="term" value="F:phosphorelay response regulator activity"/>
    <property type="evidence" value="ECO:0007669"/>
    <property type="project" value="InterPro"/>
</dbReference>
<keyword evidence="5" id="KW-1185">Reference proteome</keyword>
<protein>
    <submittedName>
        <fullName evidence="4">DNA-binding response regulator</fullName>
    </submittedName>
</protein>
<reference evidence="4 5" key="1">
    <citation type="submission" date="2018-11" db="EMBL/GenBank/DDBJ databases">
        <title>Parancylomarina longa gen. nov., sp. nov., isolated from sediments of southern Okinawa.</title>
        <authorList>
            <person name="Fu T."/>
        </authorList>
    </citation>
    <scope>NUCLEOTIDE SEQUENCE [LARGE SCALE GENOMIC DNA]</scope>
    <source>
        <strain evidence="4 5">T3-2 S1-C</strain>
    </source>
</reference>
<dbReference type="EMBL" id="RJJX01000007">
    <property type="protein sequence ID" value="RUT78660.1"/>
    <property type="molecule type" value="Genomic_DNA"/>
</dbReference>
<feature type="domain" description="HTH LytTR-type" evidence="3">
    <location>
        <begin position="145"/>
        <end position="209"/>
    </location>
</feature>
<dbReference type="InterPro" id="IPR046947">
    <property type="entry name" value="LytR-like"/>
</dbReference>
<dbReference type="OrthoDB" id="1116942at2"/>
<dbReference type="PROSITE" id="PS50930">
    <property type="entry name" value="HTH_LYTTR"/>
    <property type="match status" value="1"/>
</dbReference>
<dbReference type="PROSITE" id="PS50110">
    <property type="entry name" value="RESPONSE_REGULATORY"/>
    <property type="match status" value="1"/>
</dbReference>
<dbReference type="Proteomes" id="UP000282985">
    <property type="component" value="Unassembled WGS sequence"/>
</dbReference>
<dbReference type="Pfam" id="PF04397">
    <property type="entry name" value="LytTR"/>
    <property type="match status" value="1"/>
</dbReference>
<feature type="modified residue" description="4-aspartylphosphate" evidence="1">
    <location>
        <position position="55"/>
    </location>
</feature>
<evidence type="ECO:0000313" key="5">
    <source>
        <dbReference type="Proteomes" id="UP000282985"/>
    </source>
</evidence>
<dbReference type="InterPro" id="IPR007492">
    <property type="entry name" value="LytTR_DNA-bd_dom"/>
</dbReference>
<gene>
    <name evidence="4" type="ORF">DLK05_07435</name>
</gene>
<dbReference type="PANTHER" id="PTHR37299">
    <property type="entry name" value="TRANSCRIPTIONAL REGULATOR-RELATED"/>
    <property type="match status" value="1"/>
</dbReference>
<dbReference type="GO" id="GO:0003677">
    <property type="term" value="F:DNA binding"/>
    <property type="evidence" value="ECO:0007669"/>
    <property type="project" value="UniProtKB-KW"/>
</dbReference>
<evidence type="ECO:0000313" key="4">
    <source>
        <dbReference type="EMBL" id="RUT78660.1"/>
    </source>
</evidence>
<keyword evidence="4" id="KW-0238">DNA-binding</keyword>
<comment type="caution">
    <text evidence="4">The sequence shown here is derived from an EMBL/GenBank/DDBJ whole genome shotgun (WGS) entry which is preliminary data.</text>
</comment>
<name>A0A434AW14_9BACT</name>
<proteinExistence type="predicted"/>
<dbReference type="InterPro" id="IPR001789">
    <property type="entry name" value="Sig_transdc_resp-reg_receiver"/>
</dbReference>
<evidence type="ECO:0000259" key="3">
    <source>
        <dbReference type="PROSITE" id="PS50930"/>
    </source>
</evidence>
<dbReference type="AlphaFoldDB" id="A0A434AW14"/>
<dbReference type="RefSeq" id="WP_127343358.1">
    <property type="nucleotide sequence ID" value="NZ_RJJX01000007.1"/>
</dbReference>
<accession>A0A434AW14</accession>
<sequence length="241" mass="28486">MIFKAIILDRDLSHIEKIQKYGELLPFLEFKACFSKSETAMAFLNKNPVDIIFADLEFIQNDTFSWQATKLCNPKIIISLDNPAYEFKNHCLSAFEYIKKPLTFETFVKPLNRIYIQKQLNPATQTSVKEARKNDFFFVKNNAIIERIKFKDILFFKGLKDYIWIQTIHKKVITLQTMKNLTEHLPSEQFIRIHKSFIVSLEHIDCIDRNKVVIGSERLPIGDTFRPGFFKQLKERELIWD</sequence>
<dbReference type="Gene3D" id="3.40.50.2300">
    <property type="match status" value="1"/>
</dbReference>
<keyword evidence="1" id="KW-0597">Phosphoprotein</keyword>
<dbReference type="SMART" id="SM00850">
    <property type="entry name" value="LytTR"/>
    <property type="match status" value="1"/>
</dbReference>
<feature type="domain" description="Response regulatory" evidence="2">
    <location>
        <begin position="4"/>
        <end position="115"/>
    </location>
</feature>
<organism evidence="4 5">
    <name type="scientific">Ancylomarina longa</name>
    <dbReference type="NCBI Taxonomy" id="2487017"/>
    <lineage>
        <taxon>Bacteria</taxon>
        <taxon>Pseudomonadati</taxon>
        <taxon>Bacteroidota</taxon>
        <taxon>Bacteroidia</taxon>
        <taxon>Marinilabiliales</taxon>
        <taxon>Marinifilaceae</taxon>
        <taxon>Ancylomarina</taxon>
    </lineage>
</organism>
<evidence type="ECO:0000259" key="2">
    <source>
        <dbReference type="PROSITE" id="PS50110"/>
    </source>
</evidence>